<dbReference type="SUPFAM" id="SSF53649">
    <property type="entry name" value="Alkaline phosphatase-like"/>
    <property type="match status" value="1"/>
</dbReference>
<evidence type="ECO:0000256" key="2">
    <source>
        <dbReference type="ARBA" id="ARBA00022801"/>
    </source>
</evidence>
<accession>A0A381N8M1</accession>
<dbReference type="GO" id="GO:0005737">
    <property type="term" value="C:cytoplasm"/>
    <property type="evidence" value="ECO:0007669"/>
    <property type="project" value="TreeGrafter"/>
</dbReference>
<sequence length="508" mass="58653">MKIFKILIFACLALTSCNQEQIKPNIIFIYTDDQRFDTVGMIGNNEVYTPNLDKLAVNGTVFSNAYNMGAWHGAICVASRAMIISGKSVWRAKEQINFLQKEDSLALSKTWPRILKKNGYKTYMTGKWHINAPVEKVFDVVKNKRPGMPSDNRGELWQSLGEWKEKSGDLKDLENFMPIGYGRPKDEQDESWSPYDTIFKGFWEGGKHWSEVLADDAIGFINDANKQEDPFFMYLAFNAPHDPRQAPKKFLDLYPINSIKLPKNYSPQHPYMREIGNMPGLRDEALAPYPRSEYAVKKHIQEYYAVISHLDQQVGKIIDHLENQEMLDNTYIFFTSDHGLAVGQHGLIGKQSLYDHSIRVPMIISGPDIEKGKKITHDIYLQDIVPTTFDLADIEIPEEIDFKSFYPLIKGSDSQSKHDGIYGTFGCCPPNYFDYQRMIRKDGFKLMLFPVNKRIELYDLENDPYEIENLAEESKYKEKAKNLFEDLILLQKDVGDTLNLRRIFKKKN</sequence>
<dbReference type="PANTHER" id="PTHR45953:SF1">
    <property type="entry name" value="IDURONATE 2-SULFATASE"/>
    <property type="match status" value="1"/>
</dbReference>
<dbReference type="GO" id="GO:0046872">
    <property type="term" value="F:metal ion binding"/>
    <property type="evidence" value="ECO:0007669"/>
    <property type="project" value="UniProtKB-KW"/>
</dbReference>
<dbReference type="InterPro" id="IPR017850">
    <property type="entry name" value="Alkaline_phosphatase_core_sf"/>
</dbReference>
<organism evidence="4">
    <name type="scientific">marine metagenome</name>
    <dbReference type="NCBI Taxonomy" id="408172"/>
    <lineage>
        <taxon>unclassified sequences</taxon>
        <taxon>metagenomes</taxon>
        <taxon>ecological metagenomes</taxon>
    </lineage>
</organism>
<name>A0A381N8M1_9ZZZZ</name>
<dbReference type="PROSITE" id="PS51257">
    <property type="entry name" value="PROKAR_LIPOPROTEIN"/>
    <property type="match status" value="1"/>
</dbReference>
<gene>
    <name evidence="4" type="ORF">METZ01_LOCUS3719</name>
</gene>
<evidence type="ECO:0000259" key="3">
    <source>
        <dbReference type="Pfam" id="PF00884"/>
    </source>
</evidence>
<dbReference type="EMBL" id="UINC01000193">
    <property type="protein sequence ID" value="SUZ50865.1"/>
    <property type="molecule type" value="Genomic_DNA"/>
</dbReference>
<dbReference type="PANTHER" id="PTHR45953">
    <property type="entry name" value="IDURONATE 2-SULFATASE"/>
    <property type="match status" value="1"/>
</dbReference>
<dbReference type="AlphaFoldDB" id="A0A381N8M1"/>
<dbReference type="Gene3D" id="3.40.720.10">
    <property type="entry name" value="Alkaline Phosphatase, subunit A"/>
    <property type="match status" value="1"/>
</dbReference>
<protein>
    <recommendedName>
        <fullName evidence="3">Sulfatase N-terminal domain-containing protein</fullName>
    </recommendedName>
</protein>
<evidence type="ECO:0000313" key="4">
    <source>
        <dbReference type="EMBL" id="SUZ50865.1"/>
    </source>
</evidence>
<evidence type="ECO:0000256" key="1">
    <source>
        <dbReference type="ARBA" id="ARBA00022723"/>
    </source>
</evidence>
<reference evidence="4" key="1">
    <citation type="submission" date="2018-05" db="EMBL/GenBank/DDBJ databases">
        <authorList>
            <person name="Lanie J.A."/>
            <person name="Ng W.-L."/>
            <person name="Kazmierczak K.M."/>
            <person name="Andrzejewski T.M."/>
            <person name="Davidsen T.M."/>
            <person name="Wayne K.J."/>
            <person name="Tettelin H."/>
            <person name="Glass J.I."/>
            <person name="Rusch D."/>
            <person name="Podicherti R."/>
            <person name="Tsui H.-C.T."/>
            <person name="Winkler M.E."/>
        </authorList>
    </citation>
    <scope>NUCLEOTIDE SEQUENCE</scope>
</reference>
<dbReference type="InterPro" id="IPR000917">
    <property type="entry name" value="Sulfatase_N"/>
</dbReference>
<keyword evidence="2" id="KW-0378">Hydrolase</keyword>
<dbReference type="CDD" id="cd16155">
    <property type="entry name" value="sulfatase_like"/>
    <property type="match status" value="1"/>
</dbReference>
<dbReference type="Pfam" id="PF00884">
    <property type="entry name" value="Sulfatase"/>
    <property type="match status" value="1"/>
</dbReference>
<dbReference type="GO" id="GO:0008484">
    <property type="term" value="F:sulfuric ester hydrolase activity"/>
    <property type="evidence" value="ECO:0007669"/>
    <property type="project" value="TreeGrafter"/>
</dbReference>
<proteinExistence type="predicted"/>
<keyword evidence="1" id="KW-0479">Metal-binding</keyword>
<feature type="domain" description="Sulfatase N-terminal" evidence="3">
    <location>
        <begin position="24"/>
        <end position="394"/>
    </location>
</feature>